<evidence type="ECO:0000256" key="1">
    <source>
        <dbReference type="ARBA" id="ARBA00004141"/>
    </source>
</evidence>
<reference evidence="10" key="1">
    <citation type="submission" date="2022-07" db="EMBL/GenBank/DDBJ databases">
        <title>Taxonomy of Aspergillus series Nigri: significant species reduction supported by multi-species coalescent approaches.</title>
        <authorList>
            <person name="Bian C."/>
            <person name="Kusuya Y."/>
            <person name="Sklenar F."/>
            <person name="D'hooge E."/>
            <person name="Yaguchi T."/>
            <person name="Takahashi H."/>
            <person name="Hubka V."/>
        </authorList>
    </citation>
    <scope>NUCLEOTIDE SEQUENCE</scope>
    <source>
        <strain evidence="10">CBS 733.88</strain>
    </source>
</reference>
<keyword evidence="6 8" id="KW-1133">Transmembrane helix</keyword>
<proteinExistence type="predicted"/>
<comment type="caution">
    <text evidence="10">The sequence shown here is derived from an EMBL/GenBank/DDBJ whole genome shotgun (WGS) entry which is preliminary data.</text>
</comment>
<dbReference type="GO" id="GO:0005524">
    <property type="term" value="F:ATP binding"/>
    <property type="evidence" value="ECO:0007669"/>
    <property type="project" value="UniProtKB-KW"/>
</dbReference>
<evidence type="ECO:0000256" key="2">
    <source>
        <dbReference type="ARBA" id="ARBA00022448"/>
    </source>
</evidence>
<dbReference type="InterPro" id="IPR036640">
    <property type="entry name" value="ABC1_TM_sf"/>
</dbReference>
<keyword evidence="7 8" id="KW-0472">Membrane</keyword>
<evidence type="ECO:0000256" key="6">
    <source>
        <dbReference type="ARBA" id="ARBA00022989"/>
    </source>
</evidence>
<dbReference type="EMBL" id="BROQ01000096">
    <property type="protein sequence ID" value="GKZ24862.1"/>
    <property type="molecule type" value="Genomic_DNA"/>
</dbReference>
<gene>
    <name evidence="10" type="ORF">AbraCBS73388_011871</name>
</gene>
<dbReference type="InterPro" id="IPR056227">
    <property type="entry name" value="TMD0_ABC"/>
</dbReference>
<dbReference type="PROSITE" id="PS50929">
    <property type="entry name" value="ABC_TM1F"/>
    <property type="match status" value="1"/>
</dbReference>
<accession>A0A9W6DRX8</accession>
<evidence type="ECO:0000259" key="9">
    <source>
        <dbReference type="PROSITE" id="PS50929"/>
    </source>
</evidence>
<feature type="transmembrane region" description="Helical" evidence="8">
    <location>
        <begin position="65"/>
        <end position="88"/>
    </location>
</feature>
<protein>
    <recommendedName>
        <fullName evidence="9">ABC transmembrane type-1 domain-containing protein</fullName>
    </recommendedName>
</protein>
<dbReference type="AlphaFoldDB" id="A0A9W6DRX8"/>
<evidence type="ECO:0000256" key="3">
    <source>
        <dbReference type="ARBA" id="ARBA00022692"/>
    </source>
</evidence>
<evidence type="ECO:0000313" key="10">
    <source>
        <dbReference type="EMBL" id="GKZ24862.1"/>
    </source>
</evidence>
<dbReference type="Pfam" id="PF24357">
    <property type="entry name" value="TMD0_ABC"/>
    <property type="match status" value="1"/>
</dbReference>
<dbReference type="PANTHER" id="PTHR24223">
    <property type="entry name" value="ATP-BINDING CASSETTE SUB-FAMILY C"/>
    <property type="match status" value="1"/>
</dbReference>
<evidence type="ECO:0000256" key="8">
    <source>
        <dbReference type="SAM" id="Phobius"/>
    </source>
</evidence>
<comment type="subcellular location">
    <subcellularLocation>
        <location evidence="1">Membrane</location>
        <topology evidence="1">Multi-pass membrane protein</topology>
    </subcellularLocation>
</comment>
<feature type="domain" description="ABC transmembrane type-1" evidence="9">
    <location>
        <begin position="279"/>
        <end position="403"/>
    </location>
</feature>
<keyword evidence="2" id="KW-0813">Transport</keyword>
<feature type="transmembrane region" description="Helical" evidence="8">
    <location>
        <begin position="269"/>
        <end position="291"/>
    </location>
</feature>
<feature type="transmembrane region" description="Helical" evidence="8">
    <location>
        <begin position="157"/>
        <end position="176"/>
    </location>
</feature>
<dbReference type="GO" id="GO:0140359">
    <property type="term" value="F:ABC-type transporter activity"/>
    <property type="evidence" value="ECO:0007669"/>
    <property type="project" value="InterPro"/>
</dbReference>
<evidence type="ECO:0000256" key="5">
    <source>
        <dbReference type="ARBA" id="ARBA00022840"/>
    </source>
</evidence>
<evidence type="ECO:0000256" key="4">
    <source>
        <dbReference type="ARBA" id="ARBA00022741"/>
    </source>
</evidence>
<dbReference type="PANTHER" id="PTHR24223:SF404">
    <property type="entry name" value="ABC MULTIDRUG TRANSPORTER (EUROFUNG)-RELATED"/>
    <property type="match status" value="1"/>
</dbReference>
<dbReference type="GO" id="GO:0016020">
    <property type="term" value="C:membrane"/>
    <property type="evidence" value="ECO:0007669"/>
    <property type="project" value="UniProtKB-SubCell"/>
</dbReference>
<dbReference type="Proteomes" id="UP001143548">
    <property type="component" value="Unassembled WGS sequence"/>
</dbReference>
<sequence length="437" mass="48644">MASERLCHASDTSFGPVVNSQCRTFDFTLFFEDVFLACVPSSVFLIVGVIRALQLTRRPIIIVRSYRLASVSTLYLTIFAIEIALLVLRQRITVLKTPASLAAHLLRAAGTCVALCLSYLEYHRTLRPSILINVYLFLAVLFDAVFVRSFWLTSHSPVATALSSIVLAIHAVLIIAESRSKYDYLTASTPRRQASREEKSGLWGLGLLLWVLPVLQQGFMRPLGLKDVPPVAQELMGVQLSKRLQRYWEKVDQTKRNQLLMTLFRTYKMAFVGAVIPRLCLSGFTIMQPLLVNSITAYAALPDNSETRNKGYGLIAASGIVYIGLAVSTALYNRQTYQFIISIRGSLLAGIYEQTLKLRSSDMGTDTAITLMGTDVERISTSLRDIHEVWASPIDIGLALWLLERQLAVSCIMPVILSLDLEIEEPSSARMDCKGRA</sequence>
<feature type="transmembrane region" description="Helical" evidence="8">
    <location>
        <begin position="312"/>
        <end position="332"/>
    </location>
</feature>
<evidence type="ECO:0000256" key="7">
    <source>
        <dbReference type="ARBA" id="ARBA00023136"/>
    </source>
</evidence>
<dbReference type="SUPFAM" id="SSF90123">
    <property type="entry name" value="ABC transporter transmembrane region"/>
    <property type="match status" value="1"/>
</dbReference>
<dbReference type="InterPro" id="IPR050173">
    <property type="entry name" value="ABC_transporter_C-like"/>
</dbReference>
<feature type="transmembrane region" description="Helical" evidence="8">
    <location>
        <begin position="132"/>
        <end position="151"/>
    </location>
</feature>
<dbReference type="InterPro" id="IPR011527">
    <property type="entry name" value="ABC1_TM_dom"/>
</dbReference>
<feature type="transmembrane region" description="Helical" evidence="8">
    <location>
        <begin position="34"/>
        <end position="53"/>
    </location>
</feature>
<name>A0A9W6DRX8_9EURO</name>
<keyword evidence="4" id="KW-0547">Nucleotide-binding</keyword>
<dbReference type="Gene3D" id="1.20.1560.10">
    <property type="entry name" value="ABC transporter type 1, transmembrane domain"/>
    <property type="match status" value="1"/>
</dbReference>
<evidence type="ECO:0000313" key="11">
    <source>
        <dbReference type="Proteomes" id="UP001143548"/>
    </source>
</evidence>
<organism evidence="10 11">
    <name type="scientific">Aspergillus brasiliensis</name>
    <dbReference type="NCBI Taxonomy" id="319629"/>
    <lineage>
        <taxon>Eukaryota</taxon>
        <taxon>Fungi</taxon>
        <taxon>Dikarya</taxon>
        <taxon>Ascomycota</taxon>
        <taxon>Pezizomycotina</taxon>
        <taxon>Eurotiomycetes</taxon>
        <taxon>Eurotiomycetidae</taxon>
        <taxon>Eurotiales</taxon>
        <taxon>Aspergillaceae</taxon>
        <taxon>Aspergillus</taxon>
        <taxon>Aspergillus subgen. Circumdati</taxon>
    </lineage>
</organism>
<keyword evidence="3 8" id="KW-0812">Transmembrane</keyword>
<feature type="transmembrane region" description="Helical" evidence="8">
    <location>
        <begin position="100"/>
        <end position="120"/>
    </location>
</feature>
<keyword evidence="5" id="KW-0067">ATP-binding</keyword>